<dbReference type="GO" id="GO:0043565">
    <property type="term" value="F:sequence-specific DNA binding"/>
    <property type="evidence" value="ECO:0007669"/>
    <property type="project" value="TreeGrafter"/>
</dbReference>
<dbReference type="PANTHER" id="PTHR30481">
    <property type="entry name" value="DNA ADENINE METHYLASE"/>
    <property type="match status" value="1"/>
</dbReference>
<feature type="binding site" evidence="7">
    <location>
        <position position="214"/>
    </location>
    <ligand>
        <name>S-adenosyl-L-methionine</name>
        <dbReference type="ChEBI" id="CHEBI:59789"/>
    </ligand>
</feature>
<feature type="binding site" evidence="7">
    <location>
        <position position="16"/>
    </location>
    <ligand>
        <name>S-adenosyl-L-methionine</name>
        <dbReference type="ChEBI" id="CHEBI:59789"/>
    </ligand>
</feature>
<dbReference type="GO" id="GO:0009307">
    <property type="term" value="P:DNA restriction-modification system"/>
    <property type="evidence" value="ECO:0007669"/>
    <property type="project" value="InterPro"/>
</dbReference>
<evidence type="ECO:0000256" key="3">
    <source>
        <dbReference type="ARBA" id="ARBA00022603"/>
    </source>
</evidence>
<proteinExistence type="inferred from homology"/>
<dbReference type="Pfam" id="PF02086">
    <property type="entry name" value="MethyltransfD12"/>
    <property type="match status" value="1"/>
</dbReference>
<dbReference type="InterPro" id="IPR002052">
    <property type="entry name" value="DNA_methylase_N6_adenine_CS"/>
</dbReference>
<dbReference type="GO" id="GO:0032259">
    <property type="term" value="P:methylation"/>
    <property type="evidence" value="ECO:0007669"/>
    <property type="project" value="UniProtKB-KW"/>
</dbReference>
<dbReference type="GO" id="GO:1904047">
    <property type="term" value="F:S-adenosyl-L-methionine binding"/>
    <property type="evidence" value="ECO:0007669"/>
    <property type="project" value="TreeGrafter"/>
</dbReference>
<name>A0A7T1AJA2_ATRLM</name>
<keyword evidence="10" id="KW-1185">Reference proteome</keyword>
<gene>
    <name evidence="9" type="primary">dpnM</name>
    <name evidence="9" type="ORF">RT761_00145</name>
</gene>
<dbReference type="Gene3D" id="3.40.50.150">
    <property type="entry name" value="Vaccinia Virus protein VP39"/>
    <property type="match status" value="1"/>
</dbReference>
<dbReference type="GO" id="GO:0009007">
    <property type="term" value="F:site-specific DNA-methyltransferase (adenine-specific) activity"/>
    <property type="evidence" value="ECO:0007669"/>
    <property type="project" value="UniProtKB-UniRule"/>
</dbReference>
<evidence type="ECO:0000313" key="10">
    <source>
        <dbReference type="Proteomes" id="UP000594463"/>
    </source>
</evidence>
<dbReference type="GO" id="GO:0006298">
    <property type="term" value="P:mismatch repair"/>
    <property type="evidence" value="ECO:0007669"/>
    <property type="project" value="TreeGrafter"/>
</dbReference>
<dbReference type="InterPro" id="IPR029063">
    <property type="entry name" value="SAM-dependent_MTases_sf"/>
</dbReference>
<comment type="similarity">
    <text evidence="1 8">Belongs to the N(4)/N(6)-methyltransferase family.</text>
</comment>
<accession>A0A7T1AJA2</accession>
<evidence type="ECO:0000256" key="5">
    <source>
        <dbReference type="ARBA" id="ARBA00022691"/>
    </source>
</evidence>
<comment type="catalytic activity">
    <reaction evidence="6 8">
        <text>a 2'-deoxyadenosine in DNA + S-adenosyl-L-methionine = an N(6)-methyl-2'-deoxyadenosine in DNA + S-adenosyl-L-homocysteine + H(+)</text>
        <dbReference type="Rhea" id="RHEA:15197"/>
        <dbReference type="Rhea" id="RHEA-COMP:12418"/>
        <dbReference type="Rhea" id="RHEA-COMP:12419"/>
        <dbReference type="ChEBI" id="CHEBI:15378"/>
        <dbReference type="ChEBI" id="CHEBI:57856"/>
        <dbReference type="ChEBI" id="CHEBI:59789"/>
        <dbReference type="ChEBI" id="CHEBI:90615"/>
        <dbReference type="ChEBI" id="CHEBI:90616"/>
        <dbReference type="EC" id="2.1.1.72"/>
    </reaction>
</comment>
<dbReference type="NCBIfam" id="TIGR00571">
    <property type="entry name" value="dam"/>
    <property type="match status" value="1"/>
</dbReference>
<evidence type="ECO:0000256" key="6">
    <source>
        <dbReference type="ARBA" id="ARBA00047942"/>
    </source>
</evidence>
<dbReference type="REBASE" id="458411">
    <property type="entry name" value="M.Aba761ORF145P"/>
</dbReference>
<sequence>MKVIEGRIQSKPFLKWAGGKTQLLNAIVTRLPIHILLSLQIDRYVEPFIGSGAVFFFLKKHFHINESYLIDSNPELILGYRVVQKEPLLLIKRLEQLQNDYLKLSEENRSKYFYQIRNQYNTQRKSLDYIHFNQNWIERASWLIFLNKTCYNGLFRLNKKGDFNVPFGRYKNPAICDKKTINEASYALQDTEIICGDFFLSTQFIQNGTLVYLDPPYRPINSTSSFTSYSKEGFSENDQKRLAQYFREMDKRGAFLIQSNSDPKNEKPEDIFFDELYKGYFIERVPAKRFINCNANRRGEINELIIRNYGEKVG</sequence>
<dbReference type="EC" id="2.1.1.72" evidence="2 8"/>
<dbReference type="EMBL" id="CP065383">
    <property type="protein sequence ID" value="QPM66959.1"/>
    <property type="molecule type" value="Genomic_DNA"/>
</dbReference>
<dbReference type="RefSeq" id="WP_218112187.1">
    <property type="nucleotide sequence ID" value="NZ_CP065383.1"/>
</dbReference>
<evidence type="ECO:0000256" key="7">
    <source>
        <dbReference type="PIRSR" id="PIRSR000398-1"/>
    </source>
</evidence>
<dbReference type="InterPro" id="IPR023095">
    <property type="entry name" value="Ade_MeTrfase_dom_2"/>
</dbReference>
<dbReference type="KEGG" id="alam:RT761_00145"/>
<dbReference type="PIRSF" id="PIRSF000398">
    <property type="entry name" value="M_m6A_EcoRV"/>
    <property type="match status" value="1"/>
</dbReference>
<evidence type="ECO:0000256" key="2">
    <source>
        <dbReference type="ARBA" id="ARBA00011900"/>
    </source>
</evidence>
<dbReference type="Gene3D" id="1.10.1020.10">
    <property type="entry name" value="Adenine-specific Methyltransferase, Domain 2"/>
    <property type="match status" value="1"/>
</dbReference>
<dbReference type="InterPro" id="IPR012263">
    <property type="entry name" value="M_m6A_EcoRV"/>
</dbReference>
<evidence type="ECO:0000256" key="8">
    <source>
        <dbReference type="RuleBase" id="RU361257"/>
    </source>
</evidence>
<keyword evidence="4 8" id="KW-0808">Transferase</keyword>
<dbReference type="PROSITE" id="PS00092">
    <property type="entry name" value="N6_MTASE"/>
    <property type="match status" value="1"/>
</dbReference>
<feature type="binding site" evidence="7">
    <location>
        <position position="20"/>
    </location>
    <ligand>
        <name>S-adenosyl-L-methionine</name>
        <dbReference type="ChEBI" id="CHEBI:59789"/>
    </ligand>
</feature>
<dbReference type="Proteomes" id="UP000594463">
    <property type="component" value="Chromosome"/>
</dbReference>
<evidence type="ECO:0000256" key="4">
    <source>
        <dbReference type="ARBA" id="ARBA00022679"/>
    </source>
</evidence>
<dbReference type="SUPFAM" id="SSF53335">
    <property type="entry name" value="S-adenosyl-L-methionine-dependent methyltransferases"/>
    <property type="match status" value="1"/>
</dbReference>
<dbReference type="PANTHER" id="PTHR30481:SF3">
    <property type="entry name" value="DNA ADENINE METHYLASE"/>
    <property type="match status" value="1"/>
</dbReference>
<evidence type="ECO:0000313" key="9">
    <source>
        <dbReference type="EMBL" id="QPM66959.1"/>
    </source>
</evidence>
<organism evidence="9 10">
    <name type="scientific">Atribacter laminatus</name>
    <dbReference type="NCBI Taxonomy" id="2847778"/>
    <lineage>
        <taxon>Bacteria</taxon>
        <taxon>Pseudomonadati</taxon>
        <taxon>Atribacterota</taxon>
        <taxon>Atribacteria</taxon>
        <taxon>Atribacterales</taxon>
        <taxon>Atribacteraceae</taxon>
        <taxon>Atribacter</taxon>
    </lineage>
</organism>
<dbReference type="InterPro" id="IPR012327">
    <property type="entry name" value="MeTrfase_D12"/>
</dbReference>
<keyword evidence="5 8" id="KW-0949">S-adenosyl-L-methionine</keyword>
<evidence type="ECO:0000256" key="1">
    <source>
        <dbReference type="ARBA" id="ARBA00006594"/>
    </source>
</evidence>
<dbReference type="PRINTS" id="PR00505">
    <property type="entry name" value="D12N6MTFRASE"/>
</dbReference>
<protein>
    <recommendedName>
        <fullName evidence="2 8">Site-specific DNA-methyltransferase (adenine-specific)</fullName>
        <ecNumber evidence="2 8">2.1.1.72</ecNumber>
    </recommendedName>
</protein>
<reference evidence="9 10" key="1">
    <citation type="journal article" date="2021" name="Nat. Commun.">
        <title>Isolation of a member of the candidate phylum Atribacteria reveals a unique cell membrane structure.</title>
        <authorList>
            <person name="Taiki K."/>
            <person name="Nobu M.K."/>
            <person name="Kusada H."/>
            <person name="Meng X.-Y."/>
            <person name="Hosoki N."/>
            <person name="Uematsu K."/>
            <person name="Yoshioka H."/>
            <person name="Kamagata Y."/>
            <person name="Tamaki H."/>
        </authorList>
    </citation>
    <scope>NUCLEOTIDE SEQUENCE [LARGE SCALE GENOMIC DNA]</scope>
    <source>
        <strain evidence="9 10">RT761</strain>
    </source>
</reference>
<feature type="binding site" evidence="7">
    <location>
        <position position="71"/>
    </location>
    <ligand>
        <name>S-adenosyl-L-methionine</name>
        <dbReference type="ChEBI" id="CHEBI:59789"/>
    </ligand>
</feature>
<keyword evidence="3 8" id="KW-0489">Methyltransferase</keyword>
<dbReference type="AlphaFoldDB" id="A0A7T1AJA2"/>